<sequence length="652" mass="69948">MAPTAEFCGIDPEEMGRLATSLSGAADRLTAFSKEFEGKLSRYGVSTFALREIADIADWGDTQVSMLHGRIDLINALGKGAPELGGGGDRSSLVRLPDELEGFETAQGLATMYGEDVFDNFGGEFQAGLIHEHADEVAKLAENPQAAAAFFALLPTKIRDSLPNLIASNGSKTAKKDLAAFSKALGAALDAPVLVPAFAKVRSDLVKPAGSKVSAWNRLALLKGANAPPEVRSAAARALVLNDFAKKPRQDWRAAGATEMKAYGLPSDLVALGLEVLAGDGTAARDAFARMGGADVTLSQTEKMKQFLAYAKGAGTGDEVADAFGRVLEGGTEATTEKAGQHSPAAAAFALDAIKAAGSFGDDLPEPARGSMATIAKSYIHELASGARFDKALDRASGMGVPANWIALPGVTPAFYLSPGDTHRFFKTFVGDKQLTDDFDTTAAQFRYDTLTAAARLDAQGGTRYFEDTARVFGDLASVEFKATLDVRGEQDATNDLILDITKNTLALGVDQLPIVGTGWELTKAYVISSVLDGWADSFETRVEEATGARSDFVLRQKYDMAHILHEAGYPASDPPAELISKSTGDLKTYDELLVEAKREANDDKTWEQVLRQKLTPYEQWMDRNESLDKKIEYSSRFLASEQAKEQLRVWK</sequence>
<dbReference type="Proteomes" id="UP000534286">
    <property type="component" value="Unassembled WGS sequence"/>
</dbReference>
<organism evidence="1 2">
    <name type="scientific">Streptosporangium album</name>
    <dbReference type="NCBI Taxonomy" id="47479"/>
    <lineage>
        <taxon>Bacteria</taxon>
        <taxon>Bacillati</taxon>
        <taxon>Actinomycetota</taxon>
        <taxon>Actinomycetes</taxon>
        <taxon>Streptosporangiales</taxon>
        <taxon>Streptosporangiaceae</taxon>
        <taxon>Streptosporangium</taxon>
    </lineage>
</organism>
<evidence type="ECO:0000313" key="1">
    <source>
        <dbReference type="EMBL" id="MBB4941608.1"/>
    </source>
</evidence>
<reference evidence="1 2" key="1">
    <citation type="submission" date="2020-08" db="EMBL/GenBank/DDBJ databases">
        <title>Sequencing the genomes of 1000 actinobacteria strains.</title>
        <authorList>
            <person name="Klenk H.-P."/>
        </authorList>
    </citation>
    <scope>NUCLEOTIDE SEQUENCE [LARGE SCALE GENOMIC DNA]</scope>
    <source>
        <strain evidence="1 2">DSM 43023</strain>
    </source>
</reference>
<name>A0A7W7WC93_9ACTN</name>
<protein>
    <submittedName>
        <fullName evidence="1">Uncharacterized protein</fullName>
    </submittedName>
</protein>
<accession>A0A7W7WC93</accession>
<dbReference type="EMBL" id="JACHJU010000002">
    <property type="protein sequence ID" value="MBB4941608.1"/>
    <property type="molecule type" value="Genomic_DNA"/>
</dbReference>
<dbReference type="RefSeq" id="WP_184757648.1">
    <property type="nucleotide sequence ID" value="NZ_BAABEK010000090.1"/>
</dbReference>
<gene>
    <name evidence="1" type="ORF">FHR32_005985</name>
</gene>
<evidence type="ECO:0000313" key="2">
    <source>
        <dbReference type="Proteomes" id="UP000534286"/>
    </source>
</evidence>
<keyword evidence="2" id="KW-1185">Reference proteome</keyword>
<dbReference type="AlphaFoldDB" id="A0A7W7WC93"/>
<proteinExistence type="predicted"/>
<comment type="caution">
    <text evidence="1">The sequence shown here is derived from an EMBL/GenBank/DDBJ whole genome shotgun (WGS) entry which is preliminary data.</text>
</comment>